<accession>A0A919GVC0</accession>
<protein>
    <submittedName>
        <fullName evidence="1">Uncharacterized protein</fullName>
    </submittedName>
</protein>
<dbReference type="EMBL" id="BNEE01000006">
    <property type="protein sequence ID" value="GHI85291.1"/>
    <property type="molecule type" value="Genomic_DNA"/>
</dbReference>
<keyword evidence="2" id="KW-1185">Reference proteome</keyword>
<evidence type="ECO:0000313" key="1">
    <source>
        <dbReference type="EMBL" id="GHI85291.1"/>
    </source>
</evidence>
<proteinExistence type="predicted"/>
<dbReference type="RefSeq" id="WP_031139911.1">
    <property type="nucleotide sequence ID" value="NZ_BNEE01000006.1"/>
</dbReference>
<name>A0A919GVC0_9ACTN</name>
<dbReference type="Proteomes" id="UP000600026">
    <property type="component" value="Unassembled WGS sequence"/>
</dbReference>
<organism evidence="1 2">
    <name type="scientific">Streptomyces xanthophaeus</name>
    <dbReference type="NCBI Taxonomy" id="67385"/>
    <lineage>
        <taxon>Bacteria</taxon>
        <taxon>Bacillati</taxon>
        <taxon>Actinomycetota</taxon>
        <taxon>Actinomycetes</taxon>
        <taxon>Kitasatosporales</taxon>
        <taxon>Streptomycetaceae</taxon>
        <taxon>Streptomyces</taxon>
    </lineage>
</organism>
<dbReference type="AlphaFoldDB" id="A0A919GVC0"/>
<comment type="caution">
    <text evidence="1">The sequence shown here is derived from an EMBL/GenBank/DDBJ whole genome shotgun (WGS) entry which is preliminary data.</text>
</comment>
<sequence>MTNELSRTERIEYTKRQDAAYQEGEDAVTRLAAALARAGVALPSLRNDGPVGGHGFVHLGGCNAELADRLAEVVEAGAQALRERHR</sequence>
<gene>
    <name evidence="1" type="ORF">Sxan_26550</name>
</gene>
<evidence type="ECO:0000313" key="2">
    <source>
        <dbReference type="Proteomes" id="UP000600026"/>
    </source>
</evidence>
<reference evidence="1" key="1">
    <citation type="submission" date="2020-09" db="EMBL/GenBank/DDBJ databases">
        <title>Whole genome shotgun sequence of Streptomyces xanthophaeus NBRC 12829.</title>
        <authorList>
            <person name="Komaki H."/>
            <person name="Tamura T."/>
        </authorList>
    </citation>
    <scope>NUCLEOTIDE SEQUENCE</scope>
    <source>
        <strain evidence="1">NBRC 12829</strain>
    </source>
</reference>